<reference evidence="1" key="1">
    <citation type="submission" date="2021-05" db="EMBL/GenBank/DDBJ databases">
        <authorList>
            <person name="Alioto T."/>
            <person name="Alioto T."/>
            <person name="Gomez Garrido J."/>
        </authorList>
    </citation>
    <scope>NUCLEOTIDE SEQUENCE</scope>
</reference>
<dbReference type="EMBL" id="HBUF01630518">
    <property type="protein sequence ID" value="CAG6783104.1"/>
    <property type="molecule type" value="Transcribed_RNA"/>
</dbReference>
<organism evidence="1">
    <name type="scientific">Cacopsylla melanoneura</name>
    <dbReference type="NCBI Taxonomy" id="428564"/>
    <lineage>
        <taxon>Eukaryota</taxon>
        <taxon>Metazoa</taxon>
        <taxon>Ecdysozoa</taxon>
        <taxon>Arthropoda</taxon>
        <taxon>Hexapoda</taxon>
        <taxon>Insecta</taxon>
        <taxon>Pterygota</taxon>
        <taxon>Neoptera</taxon>
        <taxon>Paraneoptera</taxon>
        <taxon>Hemiptera</taxon>
        <taxon>Sternorrhyncha</taxon>
        <taxon>Psylloidea</taxon>
        <taxon>Psyllidae</taxon>
        <taxon>Psyllinae</taxon>
        <taxon>Cacopsylla</taxon>
    </lineage>
</organism>
<dbReference type="EMBL" id="HBUF01467107">
    <property type="protein sequence ID" value="CAG6744445.1"/>
    <property type="molecule type" value="Transcribed_RNA"/>
</dbReference>
<proteinExistence type="predicted"/>
<evidence type="ECO:0000313" key="1">
    <source>
        <dbReference type="EMBL" id="CAG6783104.1"/>
    </source>
</evidence>
<accession>A0A8D9FB74</accession>
<dbReference type="AlphaFoldDB" id="A0A8D9FB74"/>
<sequence length="122" mass="14218">MQIVLYFEFDVQLPSLPAFALLYHCHCHCQIRMNIHKSQIVRDIHVNSTPRAEMEHCSWQRDQLGGLSTNYYHWEELNQPLNRLSLFEYLIHFQDKHLELVETSVSCVGLTLTNSGNLSGAF</sequence>
<protein>
    <submittedName>
        <fullName evidence="1">Uncharacterized protein</fullName>
    </submittedName>
</protein>
<name>A0A8D9FB74_9HEMI</name>